<evidence type="ECO:0000313" key="2">
    <source>
        <dbReference type="EMBL" id="KAK3762396.1"/>
    </source>
</evidence>
<keyword evidence="3" id="KW-1185">Reference proteome</keyword>
<dbReference type="Proteomes" id="UP001283361">
    <property type="component" value="Unassembled WGS sequence"/>
</dbReference>
<sequence length="174" mass="19868">MERSSRRQLMNKDVQVSLRVRLWQLTKMTRLTTRGIPHRAQQNNSNTESHTNKEVIERARATLKKKQTNIEFFKAGSQRSIGHRSAEPRNKRSLCDRTSSDSDRMADKRKKGGCAVSSVESRGMSEEGETGEIRSTATDWFEHSDIVTTAFPVCSQVDDILNTKRTLPLLIDYI</sequence>
<name>A0AAE0Z502_9GAST</name>
<evidence type="ECO:0000256" key="1">
    <source>
        <dbReference type="SAM" id="MobiDB-lite"/>
    </source>
</evidence>
<reference evidence="2" key="1">
    <citation type="journal article" date="2023" name="G3 (Bethesda)">
        <title>A reference genome for the long-term kleptoplast-retaining sea slug Elysia crispata morphotype clarki.</title>
        <authorList>
            <person name="Eastman K.E."/>
            <person name="Pendleton A.L."/>
            <person name="Shaikh M.A."/>
            <person name="Suttiyut T."/>
            <person name="Ogas R."/>
            <person name="Tomko P."/>
            <person name="Gavelis G."/>
            <person name="Widhalm J.R."/>
            <person name="Wisecaver J.H."/>
        </authorList>
    </citation>
    <scope>NUCLEOTIDE SEQUENCE</scope>
    <source>
        <strain evidence="2">ECLA1</strain>
    </source>
</reference>
<dbReference type="AlphaFoldDB" id="A0AAE0Z502"/>
<organism evidence="2 3">
    <name type="scientific">Elysia crispata</name>
    <name type="common">lettuce slug</name>
    <dbReference type="NCBI Taxonomy" id="231223"/>
    <lineage>
        <taxon>Eukaryota</taxon>
        <taxon>Metazoa</taxon>
        <taxon>Spiralia</taxon>
        <taxon>Lophotrochozoa</taxon>
        <taxon>Mollusca</taxon>
        <taxon>Gastropoda</taxon>
        <taxon>Heterobranchia</taxon>
        <taxon>Euthyneura</taxon>
        <taxon>Panpulmonata</taxon>
        <taxon>Sacoglossa</taxon>
        <taxon>Placobranchoidea</taxon>
        <taxon>Plakobranchidae</taxon>
        <taxon>Elysia</taxon>
    </lineage>
</organism>
<gene>
    <name evidence="2" type="ORF">RRG08_031977</name>
</gene>
<proteinExistence type="predicted"/>
<accession>A0AAE0Z502</accession>
<feature type="compositionally biased region" description="Basic and acidic residues" evidence="1">
    <location>
        <begin position="84"/>
        <end position="106"/>
    </location>
</feature>
<dbReference type="EMBL" id="JAWDGP010004715">
    <property type="protein sequence ID" value="KAK3762396.1"/>
    <property type="molecule type" value="Genomic_DNA"/>
</dbReference>
<comment type="caution">
    <text evidence="2">The sequence shown here is derived from an EMBL/GenBank/DDBJ whole genome shotgun (WGS) entry which is preliminary data.</text>
</comment>
<protein>
    <submittedName>
        <fullName evidence="2">Uncharacterized protein</fullName>
    </submittedName>
</protein>
<evidence type="ECO:0000313" key="3">
    <source>
        <dbReference type="Proteomes" id="UP001283361"/>
    </source>
</evidence>
<feature type="region of interest" description="Disordered" evidence="1">
    <location>
        <begin position="76"/>
        <end position="133"/>
    </location>
</feature>